<feature type="compositionally biased region" description="Acidic residues" evidence="11">
    <location>
        <begin position="741"/>
        <end position="764"/>
    </location>
</feature>
<feature type="compositionally biased region" description="Polar residues" evidence="11">
    <location>
        <begin position="562"/>
        <end position="573"/>
    </location>
</feature>
<evidence type="ECO:0000256" key="10">
    <source>
        <dbReference type="RuleBase" id="RU367131"/>
    </source>
</evidence>
<evidence type="ECO:0000256" key="3">
    <source>
        <dbReference type="ARBA" id="ARBA00022473"/>
    </source>
</evidence>
<dbReference type="GO" id="GO:0072542">
    <property type="term" value="F:protein phosphatase activator activity"/>
    <property type="evidence" value="ECO:0007669"/>
    <property type="project" value="UniProtKB-UniRule"/>
</dbReference>
<keyword evidence="4 10" id="KW-0963">Cytoplasm</keyword>
<dbReference type="Gene3D" id="6.10.140.1750">
    <property type="match status" value="1"/>
</dbReference>
<feature type="repeat" description="RPEL" evidence="9">
    <location>
        <begin position="853"/>
        <end position="878"/>
    </location>
</feature>
<feature type="compositionally biased region" description="Basic and acidic residues" evidence="11">
    <location>
        <begin position="705"/>
        <end position="728"/>
    </location>
</feature>
<feature type="compositionally biased region" description="Pro residues" evidence="11">
    <location>
        <begin position="597"/>
        <end position="611"/>
    </location>
</feature>
<comment type="function">
    <text evidence="10">Regulator of protein phosphatase 1 (PP1) required for neural tube and optic fissure closure, and enteric neural crest cell (ENCCs) migration during development. Acts as an activator of PP1. During neural tube closure, localizes to the ventral neural tube and activates PP1, leading to down-regulate cell proliferation within cranial neural tissue and the neural retina. Also acts as a regulator of migration of enteric neural crest cells (ENCCs) by activating PP1, leading to repression of the integrin signaling through the rho/rock pathway.</text>
</comment>
<dbReference type="GO" id="GO:0008157">
    <property type="term" value="F:protein phosphatase 1 binding"/>
    <property type="evidence" value="ECO:0007669"/>
    <property type="project" value="UniProtKB-UniRule"/>
</dbReference>
<keyword evidence="13" id="KW-1185">Reference proteome</keyword>
<dbReference type="GO" id="GO:0005737">
    <property type="term" value="C:cytoplasm"/>
    <property type="evidence" value="ECO:0007669"/>
    <property type="project" value="UniProtKB-SubCell"/>
</dbReference>
<comment type="caution">
    <text evidence="12">The sequence shown here is derived from an EMBL/GenBank/DDBJ whole genome shotgun (WGS) entry which is preliminary data.</text>
</comment>
<evidence type="ECO:0000256" key="8">
    <source>
        <dbReference type="ARBA" id="ARBA00023273"/>
    </source>
</evidence>
<dbReference type="GO" id="GO:0001755">
    <property type="term" value="P:neural crest cell migration"/>
    <property type="evidence" value="ECO:0007669"/>
    <property type="project" value="UniProtKB-UniRule"/>
</dbReference>
<feature type="compositionally biased region" description="Basic and acidic residues" evidence="11">
    <location>
        <begin position="139"/>
        <end position="192"/>
    </location>
</feature>
<feature type="region of interest" description="Disordered" evidence="11">
    <location>
        <begin position="60"/>
        <end position="635"/>
    </location>
</feature>
<evidence type="ECO:0000256" key="6">
    <source>
        <dbReference type="ARBA" id="ARBA00022902"/>
    </source>
</evidence>
<organism evidence="12 13">
    <name type="scientific">Triplophysa tibetana</name>
    <dbReference type="NCBI Taxonomy" id="1572043"/>
    <lineage>
        <taxon>Eukaryota</taxon>
        <taxon>Metazoa</taxon>
        <taxon>Chordata</taxon>
        <taxon>Craniata</taxon>
        <taxon>Vertebrata</taxon>
        <taxon>Euteleostomi</taxon>
        <taxon>Actinopterygii</taxon>
        <taxon>Neopterygii</taxon>
        <taxon>Teleostei</taxon>
        <taxon>Ostariophysi</taxon>
        <taxon>Cypriniformes</taxon>
        <taxon>Nemacheilidae</taxon>
        <taxon>Triplophysa</taxon>
    </lineage>
</organism>
<feature type="compositionally biased region" description="Polar residues" evidence="11">
    <location>
        <begin position="434"/>
        <end position="443"/>
    </location>
</feature>
<comment type="subcellular location">
    <subcellularLocation>
        <location evidence="10">Cytoplasm</location>
    </subcellularLocation>
    <subcellularLocation>
        <location evidence="10">Cell projection</location>
        <location evidence="10">Lamellipodium</location>
    </subcellularLocation>
</comment>
<evidence type="ECO:0000256" key="4">
    <source>
        <dbReference type="ARBA" id="ARBA00022490"/>
    </source>
</evidence>
<dbReference type="GO" id="GO:0030027">
    <property type="term" value="C:lamellipodium"/>
    <property type="evidence" value="ECO:0007669"/>
    <property type="project" value="UniProtKB-SubCell"/>
</dbReference>
<feature type="repeat" description="RPEL" evidence="9">
    <location>
        <begin position="815"/>
        <end position="840"/>
    </location>
</feature>
<name>A0A5A9NN02_9TELE</name>
<evidence type="ECO:0000256" key="11">
    <source>
        <dbReference type="SAM" id="MobiDB-lite"/>
    </source>
</evidence>
<feature type="region of interest" description="Disordered" evidence="11">
    <location>
        <begin position="705"/>
        <end position="773"/>
    </location>
</feature>
<dbReference type="AlphaFoldDB" id="A0A5A9NN02"/>
<feature type="compositionally biased region" description="Pro residues" evidence="11">
    <location>
        <begin position="508"/>
        <end position="521"/>
    </location>
</feature>
<keyword evidence="5" id="KW-0677">Repeat</keyword>
<feature type="compositionally biased region" description="Pro residues" evidence="11">
    <location>
        <begin position="621"/>
        <end position="635"/>
    </location>
</feature>
<comment type="subunit">
    <text evidence="2 10">Binds PPP1CA and actin.</text>
</comment>
<dbReference type="InterPro" id="IPR004018">
    <property type="entry name" value="RPEL_repeat"/>
</dbReference>
<dbReference type="GO" id="GO:0051726">
    <property type="term" value="P:regulation of cell cycle"/>
    <property type="evidence" value="ECO:0007669"/>
    <property type="project" value="UniProtKB-UniRule"/>
</dbReference>
<dbReference type="GO" id="GO:0007266">
    <property type="term" value="P:Rho protein signal transduction"/>
    <property type="evidence" value="ECO:0007669"/>
    <property type="project" value="UniProtKB-UniRule"/>
</dbReference>
<feature type="compositionally biased region" description="Low complexity" evidence="11">
    <location>
        <begin position="444"/>
        <end position="461"/>
    </location>
</feature>
<keyword evidence="7 10" id="KW-0009">Actin-binding</keyword>
<dbReference type="Proteomes" id="UP000324632">
    <property type="component" value="Chromosome 16"/>
</dbReference>
<dbReference type="GO" id="GO:0048484">
    <property type="term" value="P:enteric nervous system development"/>
    <property type="evidence" value="ECO:0007669"/>
    <property type="project" value="UniProtKB-UniRule"/>
</dbReference>
<dbReference type="Pfam" id="PF02755">
    <property type="entry name" value="RPEL"/>
    <property type="match status" value="3"/>
</dbReference>
<gene>
    <name evidence="12" type="ORF">E1301_Tti013002</name>
</gene>
<accession>A0A5A9NN02</accession>
<dbReference type="Gene3D" id="6.10.140.2130">
    <property type="match status" value="1"/>
</dbReference>
<keyword evidence="6 10" id="KW-0524">Neurogenesis</keyword>
<dbReference type="EMBL" id="SOYY01000016">
    <property type="protein sequence ID" value="KAA0710675.1"/>
    <property type="molecule type" value="Genomic_DNA"/>
</dbReference>
<dbReference type="PROSITE" id="PS51073">
    <property type="entry name" value="RPEL"/>
    <property type="match status" value="3"/>
</dbReference>
<dbReference type="GO" id="GO:0001843">
    <property type="term" value="P:neural tube closure"/>
    <property type="evidence" value="ECO:0007669"/>
    <property type="project" value="UniProtKB-UniRule"/>
</dbReference>
<feature type="repeat" description="RPEL" evidence="9">
    <location>
        <begin position="72"/>
        <end position="97"/>
    </location>
</feature>
<reference evidence="12 13" key="1">
    <citation type="journal article" date="2019" name="Mol. Ecol. Resour.">
        <title>Chromosome-level genome assembly of Triplophysa tibetana, a fish adapted to the harsh high-altitude environment of the Tibetan Plateau.</title>
        <authorList>
            <person name="Yang X."/>
            <person name="Liu H."/>
            <person name="Ma Z."/>
            <person name="Zou Y."/>
            <person name="Zou M."/>
            <person name="Mao Y."/>
            <person name="Li X."/>
            <person name="Wang H."/>
            <person name="Chen T."/>
            <person name="Wang W."/>
            <person name="Yang R."/>
        </authorList>
    </citation>
    <scope>NUCLEOTIDE SEQUENCE [LARGE SCALE GENOMIC DNA]</scope>
    <source>
        <strain evidence="12">TTIB1903HZAU</strain>
        <tissue evidence="12">Muscle</tissue>
    </source>
</reference>
<dbReference type="SMART" id="SM00707">
    <property type="entry name" value="RPEL"/>
    <property type="match status" value="3"/>
</dbReference>
<keyword evidence="8 10" id="KW-0966">Cell projection</keyword>
<dbReference type="PANTHER" id="PTHR12751:SF4">
    <property type="entry name" value="PHOSPHATASE AND ACTIN REGULATOR 4"/>
    <property type="match status" value="1"/>
</dbReference>
<dbReference type="PANTHER" id="PTHR12751">
    <property type="entry name" value="PHOSPHATASE AND ACTIN REGULATOR PHACTR"/>
    <property type="match status" value="1"/>
</dbReference>
<dbReference type="GO" id="GO:2001045">
    <property type="term" value="P:negative regulation of integrin-mediated signaling pathway"/>
    <property type="evidence" value="ECO:0007669"/>
    <property type="project" value="UniProtKB-UniRule"/>
</dbReference>
<feature type="compositionally biased region" description="Basic and acidic residues" evidence="11">
    <location>
        <begin position="64"/>
        <end position="106"/>
    </location>
</feature>
<dbReference type="GO" id="GO:0003779">
    <property type="term" value="F:actin binding"/>
    <property type="evidence" value="ECO:0007669"/>
    <property type="project" value="UniProtKB-UniRule"/>
</dbReference>
<evidence type="ECO:0000256" key="1">
    <source>
        <dbReference type="ARBA" id="ARBA00009795"/>
    </source>
</evidence>
<keyword evidence="3 10" id="KW-0217">Developmental protein</keyword>
<evidence type="ECO:0000256" key="5">
    <source>
        <dbReference type="ARBA" id="ARBA00022737"/>
    </source>
</evidence>
<dbReference type="GO" id="GO:0030036">
    <property type="term" value="P:actin cytoskeleton organization"/>
    <property type="evidence" value="ECO:0007669"/>
    <property type="project" value="UniProtKB-UniRule"/>
</dbReference>
<feature type="compositionally biased region" description="Basic and acidic residues" evidence="11">
    <location>
        <begin position="199"/>
        <end position="336"/>
    </location>
</feature>
<evidence type="ECO:0000256" key="2">
    <source>
        <dbReference type="ARBA" id="ARBA00011844"/>
    </source>
</evidence>
<evidence type="ECO:0000256" key="7">
    <source>
        <dbReference type="ARBA" id="ARBA00023203"/>
    </source>
</evidence>
<feature type="region of interest" description="Disordered" evidence="11">
    <location>
        <begin position="19"/>
        <end position="48"/>
    </location>
</feature>
<evidence type="ECO:0000256" key="9">
    <source>
        <dbReference type="PROSITE-ProRule" id="PRU00401"/>
    </source>
</evidence>
<comment type="similarity">
    <text evidence="1 10">Belongs to the phosphatase and actin regulator family.</text>
</comment>
<dbReference type="GO" id="GO:0061386">
    <property type="term" value="P:closure of optic fissure"/>
    <property type="evidence" value="ECO:0007669"/>
    <property type="project" value="UniProtKB-UniRule"/>
</dbReference>
<sequence>MGQVALPHTLYTNPVYITDDEIDNSVPDSDGGHPGGNSSTKGKGKFSNLGKIFKPWKWRKKKSSDKFKETSEVLERKLSVRRPKEELVERGLLKDNPDKECNDVNHSKGPLVKNGHTAQVAGDHRMDTPSDVKGPSRPPAEEQRNSLGLEPERRSRVPSDVSRNRQPLDVDARTRLLPDTDRRSHLSSDMEKQALSLQTERHGPEERRYRKDEREDKGNKDRDRRDKNVDKGELREDRDKRERPRTDLRPDKGDSYVRGGERYDQEREGRNDPEKREEKDWRENKEIKRPIERKEDRERWNDREREERVRREDRDRREEQEKRNERERKDARRPEPAKQVSDGKLVRPQSELNMHPGLQKSSSDIRLNVRPVSEAIQSSTLPRYTPNEDESRARTGSVGMRFAPEPKPGFTSTREPQPPTKHAILPPKWLMAAYSSTEPAQAPSSSSSSKSSSSSSSSSSSAPPIAKPPPRTVSLSLDDSRSIAVTSAPPGDHDTPPSVPAHFTSPAPAAPKQPPVPPPKPAHQNSNTALQVDPSHNAVPVKRSPPVPPKRMTAVTKRPSDDSSSIHQPQSVSGPALVPTPSVQSDDSREVGSGALSPPPTHIPPSPPRAQHPPVHFNVDPPSPTTEPPSQPPLPLHIRIQRALISPNTVQANVDRSQRAHSLLFESPSEYLAETPGGGRYSLPVTIEPLRLQEDDDFDIEEELQKLRPTQRMELEPGSRRGLVEDPRVSVIPEDGGPGSSEDEEETDSDGPINYEDDDEDEDVPTSGLANRVKRKDTLALKLERQKEKEECPDQENITWHNKDQWEALRCKIGSTLTRRLSQRPSAQELEQRNILQAKNEADRRAERSEIKRRLTRKLSQRPTVAELQARKILRFHEDVESTHAHDYDRRADKPWTKLTPADKAAIRKELNEFKSSEMEVHEESKIYTRSATFAFLSVR</sequence>
<protein>
    <recommendedName>
        <fullName evidence="10">Phosphatase and actin regulator 4</fullName>
    </recommendedName>
</protein>
<proteinExistence type="inferred from homology"/>
<evidence type="ECO:0000313" key="13">
    <source>
        <dbReference type="Proteomes" id="UP000324632"/>
    </source>
</evidence>
<evidence type="ECO:0000313" key="12">
    <source>
        <dbReference type="EMBL" id="KAA0710675.1"/>
    </source>
</evidence>